<evidence type="ECO:0000313" key="1">
    <source>
        <dbReference type="EMBL" id="URD73417.1"/>
    </source>
</evidence>
<reference evidence="1" key="1">
    <citation type="submission" date="2022-05" db="EMBL/GenBank/DDBJ databases">
        <title>The Musa troglodytarum L. genome provides insights into the mechanism of non-climacteric behaviour and enrichment of carotenoids.</title>
        <authorList>
            <person name="Wang J."/>
        </authorList>
    </citation>
    <scope>NUCLEOTIDE SEQUENCE</scope>
    <source>
        <tissue evidence="1">Leaf</tissue>
    </source>
</reference>
<organism evidence="1 2">
    <name type="scientific">Musa troglodytarum</name>
    <name type="common">fe'i banana</name>
    <dbReference type="NCBI Taxonomy" id="320322"/>
    <lineage>
        <taxon>Eukaryota</taxon>
        <taxon>Viridiplantae</taxon>
        <taxon>Streptophyta</taxon>
        <taxon>Embryophyta</taxon>
        <taxon>Tracheophyta</taxon>
        <taxon>Spermatophyta</taxon>
        <taxon>Magnoliopsida</taxon>
        <taxon>Liliopsida</taxon>
        <taxon>Zingiberales</taxon>
        <taxon>Musaceae</taxon>
        <taxon>Musa</taxon>
    </lineage>
</organism>
<protein>
    <submittedName>
        <fullName evidence="1">Uncharacterized protein</fullName>
    </submittedName>
</protein>
<proteinExistence type="predicted"/>
<accession>A0A9E7EAL8</accession>
<dbReference type="EMBL" id="CP097502">
    <property type="protein sequence ID" value="URD73417.1"/>
    <property type="molecule type" value="Genomic_DNA"/>
</dbReference>
<name>A0A9E7EAL8_9LILI</name>
<keyword evidence="2" id="KW-1185">Reference proteome</keyword>
<dbReference type="Proteomes" id="UP001055439">
    <property type="component" value="Chromosome 1"/>
</dbReference>
<dbReference type="AlphaFoldDB" id="A0A9E7EAL8"/>
<sequence length="72" mass="8398">MAIILLDSSYFAFEFLHIMYPLLHLPGWDLSQVHPVRPHFLILLFVYQSIPGSQQILDTRCRPDEKSQPSDD</sequence>
<gene>
    <name evidence="1" type="ORF">MUK42_36902</name>
</gene>
<evidence type="ECO:0000313" key="2">
    <source>
        <dbReference type="Proteomes" id="UP001055439"/>
    </source>
</evidence>